<keyword evidence="7" id="KW-0443">Lipid metabolism</keyword>
<evidence type="ECO:0000256" key="1">
    <source>
        <dbReference type="ARBA" id="ARBA00005637"/>
    </source>
</evidence>
<evidence type="ECO:0000256" key="9">
    <source>
        <dbReference type="ARBA" id="ARBA00023180"/>
    </source>
</evidence>
<dbReference type="EC" id="3.2.1.46" evidence="2"/>
<evidence type="ECO:0000256" key="11">
    <source>
        <dbReference type="ARBA" id="ARBA00033098"/>
    </source>
</evidence>
<dbReference type="Pfam" id="PF21708">
    <property type="entry name" value="Glyco_hydro_59_C"/>
    <property type="match status" value="1"/>
</dbReference>
<protein>
    <recommendedName>
        <fullName evidence="2">galactosylceramidase</fullName>
        <ecNumber evidence="2">3.2.1.46</ecNumber>
    </recommendedName>
    <alternativeName>
        <fullName evidence="11">Galactosylceramidase</fullName>
    </alternativeName>
</protein>
<dbReference type="HOGENOM" id="CLU_015456_2_0_1"/>
<evidence type="ECO:0000256" key="7">
    <source>
        <dbReference type="ARBA" id="ARBA00023098"/>
    </source>
</evidence>
<name>R7U2H6_CAPTE</name>
<dbReference type="InterPro" id="IPR013785">
    <property type="entry name" value="Aldolase_TIM"/>
</dbReference>
<evidence type="ECO:0000256" key="10">
    <source>
        <dbReference type="ARBA" id="ARBA00023295"/>
    </source>
</evidence>
<dbReference type="GO" id="GO:0005764">
    <property type="term" value="C:lysosome"/>
    <property type="evidence" value="ECO:0007669"/>
    <property type="project" value="TreeGrafter"/>
</dbReference>
<dbReference type="PRINTS" id="PR00850">
    <property type="entry name" value="GLHYDRLASE59"/>
</dbReference>
<evidence type="ECO:0000256" key="8">
    <source>
        <dbReference type="ARBA" id="ARBA00023157"/>
    </source>
</evidence>
<organism evidence="17">
    <name type="scientific">Capitella teleta</name>
    <name type="common">Polychaete worm</name>
    <dbReference type="NCBI Taxonomy" id="283909"/>
    <lineage>
        <taxon>Eukaryota</taxon>
        <taxon>Metazoa</taxon>
        <taxon>Spiralia</taxon>
        <taxon>Lophotrochozoa</taxon>
        <taxon>Annelida</taxon>
        <taxon>Polychaeta</taxon>
        <taxon>Sedentaria</taxon>
        <taxon>Scolecida</taxon>
        <taxon>Capitellidae</taxon>
        <taxon>Capitella</taxon>
    </lineage>
</organism>
<feature type="active site" description="Nucleophile" evidence="12">
    <location>
        <position position="250"/>
    </location>
</feature>
<evidence type="ECO:0000256" key="3">
    <source>
        <dbReference type="ARBA" id="ARBA00022729"/>
    </source>
</evidence>
<dbReference type="FunFam" id="3.20.20.70:FF:000091">
    <property type="entry name" value="galactocerebrosidase precursor"/>
    <property type="match status" value="1"/>
</dbReference>
<dbReference type="OrthoDB" id="440760at2759"/>
<dbReference type="GO" id="GO:0004336">
    <property type="term" value="F:galactosylceramidase activity"/>
    <property type="evidence" value="ECO:0007669"/>
    <property type="project" value="UniProtKB-EC"/>
</dbReference>
<dbReference type="SUPFAM" id="SSF51445">
    <property type="entry name" value="(Trans)glycosidases"/>
    <property type="match status" value="1"/>
</dbReference>
<dbReference type="PANTHER" id="PTHR15172">
    <property type="entry name" value="GALACTOCEREBROSIDASE"/>
    <property type="match status" value="1"/>
</dbReference>
<evidence type="ECO:0000256" key="4">
    <source>
        <dbReference type="ARBA" id="ARBA00022801"/>
    </source>
</evidence>
<dbReference type="Gene3D" id="3.20.20.80">
    <property type="entry name" value="Glycosidases"/>
    <property type="match status" value="1"/>
</dbReference>
<keyword evidence="4" id="KW-0378">Hydrolase</keyword>
<keyword evidence="5" id="KW-0746">Sphingolipid metabolism</keyword>
<reference evidence="18" key="3">
    <citation type="submission" date="2015-06" db="UniProtKB">
        <authorList>
            <consortium name="EnsemblMetazoa"/>
        </authorList>
    </citation>
    <scope>IDENTIFICATION</scope>
</reference>
<dbReference type="PANTHER" id="PTHR15172:SF1">
    <property type="entry name" value="GALACTOCEREBROSIDASE"/>
    <property type="match status" value="1"/>
</dbReference>
<keyword evidence="6" id="KW-0442">Lipid degradation</keyword>
<keyword evidence="3 13" id="KW-0732">Signal</keyword>
<dbReference type="OMA" id="HEAWDEN"/>
<comment type="similarity">
    <text evidence="1">Belongs to the glycosyl hydrolase 59 family.</text>
</comment>
<dbReference type="GO" id="GO:0006683">
    <property type="term" value="P:galactosylceramide catabolic process"/>
    <property type="evidence" value="ECO:0007669"/>
    <property type="project" value="InterPro"/>
</dbReference>
<accession>R7U2H6</accession>
<feature type="active site" description="Proton donor/acceptor" evidence="12">
    <location>
        <position position="175"/>
    </location>
</feature>
<dbReference type="InterPro" id="IPR049162">
    <property type="entry name" value="GH59_C"/>
</dbReference>
<feature type="domain" description="Glycosyl hydrolase family 59 C-terminal lectin" evidence="16">
    <location>
        <begin position="489"/>
        <end position="668"/>
    </location>
</feature>
<dbReference type="InterPro" id="IPR001286">
    <property type="entry name" value="Glyco_hydro_59"/>
</dbReference>
<evidence type="ECO:0000256" key="13">
    <source>
        <dbReference type="SAM" id="SignalP"/>
    </source>
</evidence>
<dbReference type="EnsemblMetazoa" id="CapteT162182">
    <property type="protein sequence ID" value="CapteP162182"/>
    <property type="gene ID" value="CapteG162182"/>
</dbReference>
<evidence type="ECO:0000259" key="15">
    <source>
        <dbReference type="Pfam" id="PF17387"/>
    </source>
</evidence>
<dbReference type="FunFam" id="3.20.20.80:FF:000026">
    <property type="entry name" value="galactocerebrosidase precursor"/>
    <property type="match status" value="1"/>
</dbReference>
<evidence type="ECO:0000256" key="2">
    <source>
        <dbReference type="ARBA" id="ARBA00012657"/>
    </source>
</evidence>
<dbReference type="AlphaFoldDB" id="R7U2H6"/>
<dbReference type="Gene3D" id="2.60.120.560">
    <property type="entry name" value="Exo-inulinase, domain 1"/>
    <property type="match status" value="1"/>
</dbReference>
<dbReference type="InterPro" id="IPR035394">
    <property type="entry name" value="Glyco_hydro_59_dom"/>
</dbReference>
<dbReference type="Proteomes" id="UP000014760">
    <property type="component" value="Unassembled WGS sequence"/>
</dbReference>
<evidence type="ECO:0000256" key="5">
    <source>
        <dbReference type="ARBA" id="ARBA00022919"/>
    </source>
</evidence>
<keyword evidence="9" id="KW-0325">Glycoprotein</keyword>
<evidence type="ECO:0000256" key="12">
    <source>
        <dbReference type="PIRSR" id="PIRSR601286-50"/>
    </source>
</evidence>
<keyword evidence="8" id="KW-1015">Disulfide bond</keyword>
<evidence type="ECO:0000313" key="19">
    <source>
        <dbReference type="Proteomes" id="UP000014760"/>
    </source>
</evidence>
<dbReference type="Pfam" id="PF17387">
    <property type="entry name" value="Glyco_hydro_59M"/>
    <property type="match status" value="1"/>
</dbReference>
<reference evidence="19" key="1">
    <citation type="submission" date="2012-12" db="EMBL/GenBank/DDBJ databases">
        <authorList>
            <person name="Hellsten U."/>
            <person name="Grimwood J."/>
            <person name="Chapman J.A."/>
            <person name="Shapiro H."/>
            <person name="Aerts A."/>
            <person name="Otillar R.P."/>
            <person name="Terry A.Y."/>
            <person name="Boore J.L."/>
            <person name="Simakov O."/>
            <person name="Marletaz F."/>
            <person name="Cho S.-J."/>
            <person name="Edsinger-Gonzales E."/>
            <person name="Havlak P."/>
            <person name="Kuo D.-H."/>
            <person name="Larsson T."/>
            <person name="Lv J."/>
            <person name="Arendt D."/>
            <person name="Savage R."/>
            <person name="Osoegawa K."/>
            <person name="de Jong P."/>
            <person name="Lindberg D.R."/>
            <person name="Seaver E.C."/>
            <person name="Weisblat D.A."/>
            <person name="Putnam N.H."/>
            <person name="Grigoriev I.V."/>
            <person name="Rokhsar D.S."/>
        </authorList>
    </citation>
    <scope>NUCLEOTIDE SEQUENCE</scope>
    <source>
        <strain evidence="19">I ESC-2004</strain>
    </source>
</reference>
<reference evidence="17 19" key="2">
    <citation type="journal article" date="2013" name="Nature">
        <title>Insights into bilaterian evolution from three spiralian genomes.</title>
        <authorList>
            <person name="Simakov O."/>
            <person name="Marletaz F."/>
            <person name="Cho S.J."/>
            <person name="Edsinger-Gonzales E."/>
            <person name="Havlak P."/>
            <person name="Hellsten U."/>
            <person name="Kuo D.H."/>
            <person name="Larsson T."/>
            <person name="Lv J."/>
            <person name="Arendt D."/>
            <person name="Savage R."/>
            <person name="Osoegawa K."/>
            <person name="de Jong P."/>
            <person name="Grimwood J."/>
            <person name="Chapman J.A."/>
            <person name="Shapiro H."/>
            <person name="Aerts A."/>
            <person name="Otillar R.P."/>
            <person name="Terry A.Y."/>
            <person name="Boore J.L."/>
            <person name="Grigoriev I.V."/>
            <person name="Lindberg D.R."/>
            <person name="Seaver E.C."/>
            <person name="Weisblat D.A."/>
            <person name="Putnam N.H."/>
            <person name="Rokhsar D.S."/>
        </authorList>
    </citation>
    <scope>NUCLEOTIDE SEQUENCE</scope>
    <source>
        <strain evidence="17 19">I ESC-2004</strain>
    </source>
</reference>
<keyword evidence="10" id="KW-0326">Glycosidase</keyword>
<dbReference type="STRING" id="283909.R7U2H6"/>
<evidence type="ECO:0000313" key="18">
    <source>
        <dbReference type="EnsemblMetazoa" id="CapteP162182"/>
    </source>
</evidence>
<keyword evidence="19" id="KW-1185">Reference proteome</keyword>
<dbReference type="InterPro" id="IPR017853">
    <property type="entry name" value="GH"/>
</dbReference>
<dbReference type="EMBL" id="KB305899">
    <property type="protein sequence ID" value="ELU00545.1"/>
    <property type="molecule type" value="Genomic_DNA"/>
</dbReference>
<dbReference type="Gene3D" id="3.20.20.70">
    <property type="entry name" value="Aldolase class I"/>
    <property type="match status" value="1"/>
</dbReference>
<evidence type="ECO:0000256" key="6">
    <source>
        <dbReference type="ARBA" id="ARBA00022963"/>
    </source>
</evidence>
<feature type="domain" description="Glycosyl hydrolase family 59 central" evidence="15">
    <location>
        <begin position="333"/>
        <end position="452"/>
    </location>
</feature>
<evidence type="ECO:0000259" key="16">
    <source>
        <dbReference type="Pfam" id="PF21708"/>
    </source>
</evidence>
<feature type="chain" id="PRO_5008787601" description="galactosylceramidase" evidence="13">
    <location>
        <begin position="17"/>
        <end position="689"/>
    </location>
</feature>
<feature type="signal peptide" evidence="13">
    <location>
        <begin position="1"/>
        <end position="16"/>
    </location>
</feature>
<evidence type="ECO:0000259" key="14">
    <source>
        <dbReference type="Pfam" id="PF02057"/>
    </source>
</evidence>
<dbReference type="GO" id="GO:0016020">
    <property type="term" value="C:membrane"/>
    <property type="evidence" value="ECO:0007669"/>
    <property type="project" value="GOC"/>
</dbReference>
<feature type="domain" description="Glycosyl hydrolase family 59 catalytic" evidence="14">
    <location>
        <begin position="32"/>
        <end position="325"/>
    </location>
</feature>
<gene>
    <name evidence="17" type="ORF">CAPTEDRAFT_162182</name>
</gene>
<sequence length="689" mass="75950">MTTHLLIFMLVPLVACESIYSVDDSAGLGRRFDGIGGLSGGGATSKLLVNYPEKQLNQILDYLFKPNFGASLQILKVEIGGDGQSTDGTESSHMHEPWDENYERGYEWWLMVEAKKRNPNIKLYGLPWSFPGWIGNGTQNPYINPDVTTDYIIRWIKAAKKLYDLDLDFVGIWNERNYDIPYIKTLKAGLIANGFNNIQLVAADGDWGISDDILKDPAFAKAVDIIGVHYPGTTTTNQSVETGKPLWSSEDYSTYNDEVGAGCWARILNQNYVNGNMTSTISWNLIASYYLSLPFGRDGLMTAVEPWSGHYVVQDPIWVSAHTTQFSEIGWRYLKHGLGSGHLDNGGSYVSLMSPDSKDFTMVIETMSHDHSKCIRPGLPEYSVKPQNATFSLTGSLASVKELNVWRSRLTFGRSASDSIFKNLSKIKVISGQITLSLGVDEIYTLTTVATGTKGSYGDSPDSAKFPLPYADDFESYPEFSEAFNWVPQAGVWEVRQSQNPSARKVNRQVMLNPPVAWCALQEAPINLGGSQFWSDLFIQMDVLVPSVNGTSGVMLGARMTQGGCQVGSTDGVFFTVFPSSDSGSFLYIVSNDTARKNILLSGFYAASLGLDVWHHLSLIVRGDSVYGYVGIDSVFQIPSVNIPPTGFVAYGTADYGIADFDNFQVESSGDLRVIKPNPRIPTHKQNIL</sequence>
<proteinExistence type="inferred from homology"/>
<dbReference type="InterPro" id="IPR049161">
    <property type="entry name" value="GH59_cat"/>
</dbReference>
<evidence type="ECO:0000313" key="17">
    <source>
        <dbReference type="EMBL" id="ELU00545.1"/>
    </source>
</evidence>
<dbReference type="Pfam" id="PF02057">
    <property type="entry name" value="Glyco_hydro_59"/>
    <property type="match status" value="1"/>
</dbReference>
<dbReference type="EMBL" id="AMQN01009655">
    <property type="status" value="NOT_ANNOTATED_CDS"/>
    <property type="molecule type" value="Genomic_DNA"/>
</dbReference>